<dbReference type="SUPFAM" id="SSF50978">
    <property type="entry name" value="WD40 repeat-like"/>
    <property type="match status" value="1"/>
</dbReference>
<evidence type="ECO:0000256" key="3">
    <source>
        <dbReference type="PROSITE-ProRule" id="PRU00221"/>
    </source>
</evidence>
<dbReference type="Gene3D" id="2.130.10.10">
    <property type="entry name" value="YVTN repeat-like/Quinoprotein amine dehydrogenase"/>
    <property type="match status" value="2"/>
</dbReference>
<dbReference type="PROSITE" id="PS00678">
    <property type="entry name" value="WD_REPEATS_1"/>
    <property type="match status" value="2"/>
</dbReference>
<accession>A0AAF0F5W6</accession>
<dbReference type="PROSITE" id="PS50082">
    <property type="entry name" value="WD_REPEATS_2"/>
    <property type="match status" value="6"/>
</dbReference>
<dbReference type="SMART" id="SM00320">
    <property type="entry name" value="WD40"/>
    <property type="match status" value="7"/>
</dbReference>
<gene>
    <name evidence="4" type="ORF">MJAP1_004149</name>
</gene>
<dbReference type="InterPro" id="IPR036322">
    <property type="entry name" value="WD40_repeat_dom_sf"/>
</dbReference>
<evidence type="ECO:0000256" key="1">
    <source>
        <dbReference type="ARBA" id="ARBA00022574"/>
    </source>
</evidence>
<feature type="repeat" description="WD" evidence="3">
    <location>
        <begin position="116"/>
        <end position="155"/>
    </location>
</feature>
<feature type="repeat" description="WD" evidence="3">
    <location>
        <begin position="236"/>
        <end position="270"/>
    </location>
</feature>
<evidence type="ECO:0000313" key="5">
    <source>
        <dbReference type="Proteomes" id="UP001217754"/>
    </source>
</evidence>
<evidence type="ECO:0008006" key="6">
    <source>
        <dbReference type="Google" id="ProtNLM"/>
    </source>
</evidence>
<sequence length="332" mass="36177">MARSSEYKKTDRLAPFRPRISRFRGHKDSVYCCCVDRELHPGQASYLITGSRDNTIKVWNSGTGACMSTMGGHNGSVLCLKHEPGFLVSGSSDTTARIWYPSQRGNGSLYEPGPVLRGHKAGVLSVAFDAKYIVTASRDTTLRVWVRATGELLHIYDTHSASVNACSLHNGIVASGAGDGSLHLWSAATGETCQTISGPRCGIASLVLTPQWLLTGSSDSAIRFWNTETGVCLATFRAHEKLVRTIAYEAARKLLVSGGWDRKTRLWDVEPLLDSLDEETPANPHMTLELGVQQARVFDVCLDTTRVISACEDNTLWITDYGGQGLATHIFA</sequence>
<feature type="repeat" description="WD" evidence="3">
    <location>
        <begin position="196"/>
        <end position="235"/>
    </location>
</feature>
<dbReference type="Pfam" id="PF00400">
    <property type="entry name" value="WD40"/>
    <property type="match status" value="6"/>
</dbReference>
<dbReference type="RefSeq" id="XP_060124051.1">
    <property type="nucleotide sequence ID" value="XM_060268068.1"/>
</dbReference>
<feature type="repeat" description="WD" evidence="3">
    <location>
        <begin position="156"/>
        <end position="195"/>
    </location>
</feature>
<keyword evidence="1 3" id="KW-0853">WD repeat</keyword>
<dbReference type="CDD" id="cd00200">
    <property type="entry name" value="WD40"/>
    <property type="match status" value="1"/>
</dbReference>
<feature type="repeat" description="WD" evidence="3">
    <location>
        <begin position="70"/>
        <end position="99"/>
    </location>
</feature>
<dbReference type="InterPro" id="IPR020472">
    <property type="entry name" value="WD40_PAC1"/>
</dbReference>
<feature type="repeat" description="WD" evidence="3">
    <location>
        <begin position="23"/>
        <end position="69"/>
    </location>
</feature>
<dbReference type="GO" id="GO:1990234">
    <property type="term" value="C:transferase complex"/>
    <property type="evidence" value="ECO:0007669"/>
    <property type="project" value="UniProtKB-ARBA"/>
</dbReference>
<dbReference type="InterPro" id="IPR015943">
    <property type="entry name" value="WD40/YVTN_repeat-like_dom_sf"/>
</dbReference>
<keyword evidence="5" id="KW-1185">Reference proteome</keyword>
<dbReference type="PROSITE" id="PS50294">
    <property type="entry name" value="WD_REPEATS_REGION"/>
    <property type="match status" value="4"/>
</dbReference>
<evidence type="ECO:0000256" key="2">
    <source>
        <dbReference type="ARBA" id="ARBA00022737"/>
    </source>
</evidence>
<dbReference type="InterPro" id="IPR019775">
    <property type="entry name" value="WD40_repeat_CS"/>
</dbReference>
<dbReference type="PRINTS" id="PR00320">
    <property type="entry name" value="GPROTEINBRPT"/>
</dbReference>
<organism evidence="4 5">
    <name type="scientific">Malassezia japonica</name>
    <dbReference type="NCBI Taxonomy" id="223818"/>
    <lineage>
        <taxon>Eukaryota</taxon>
        <taxon>Fungi</taxon>
        <taxon>Dikarya</taxon>
        <taxon>Basidiomycota</taxon>
        <taxon>Ustilaginomycotina</taxon>
        <taxon>Malasseziomycetes</taxon>
        <taxon>Malasseziales</taxon>
        <taxon>Malasseziaceae</taxon>
        <taxon>Malassezia</taxon>
    </lineage>
</organism>
<reference evidence="4" key="1">
    <citation type="submission" date="2023-03" db="EMBL/GenBank/DDBJ databases">
        <title>Mating type loci evolution in Malassezia.</title>
        <authorList>
            <person name="Coelho M.A."/>
        </authorList>
    </citation>
    <scope>NUCLEOTIDE SEQUENCE</scope>
    <source>
        <strain evidence="4">CBS 9431</strain>
    </source>
</reference>
<dbReference type="AlphaFoldDB" id="A0AAF0F5W6"/>
<evidence type="ECO:0000313" key="4">
    <source>
        <dbReference type="EMBL" id="WFD41154.1"/>
    </source>
</evidence>
<proteinExistence type="predicted"/>
<dbReference type="PANTHER" id="PTHR22847">
    <property type="entry name" value="WD40 REPEAT PROTEIN"/>
    <property type="match status" value="1"/>
</dbReference>
<dbReference type="InterPro" id="IPR001680">
    <property type="entry name" value="WD40_rpt"/>
</dbReference>
<dbReference type="PANTHER" id="PTHR22847:SF745">
    <property type="entry name" value="F-BOX_WD REPEAT-CONTAINING PROTEIN 7"/>
    <property type="match status" value="1"/>
</dbReference>
<name>A0AAF0F5W6_9BASI</name>
<dbReference type="EMBL" id="CP119966">
    <property type="protein sequence ID" value="WFD41154.1"/>
    <property type="molecule type" value="Genomic_DNA"/>
</dbReference>
<dbReference type="GeneID" id="85227800"/>
<keyword evidence="2" id="KW-0677">Repeat</keyword>
<dbReference type="Proteomes" id="UP001217754">
    <property type="component" value="Chromosome 9"/>
</dbReference>
<protein>
    <recommendedName>
        <fullName evidence="6">WD40 repeat-like protein</fullName>
    </recommendedName>
</protein>